<keyword evidence="5 6" id="KW-0067">ATP-binding</keyword>
<dbReference type="SMART" id="SM00479">
    <property type="entry name" value="EXOIII"/>
    <property type="match status" value="1"/>
</dbReference>
<dbReference type="NCBIfam" id="TIGR00573">
    <property type="entry name" value="dnaq"/>
    <property type="match status" value="1"/>
</dbReference>
<dbReference type="GO" id="GO:0008408">
    <property type="term" value="F:3'-5' exonuclease activity"/>
    <property type="evidence" value="ECO:0007669"/>
    <property type="project" value="UniProtKB-UniRule"/>
</dbReference>
<dbReference type="SUPFAM" id="SSF52540">
    <property type="entry name" value="P-loop containing nucleoside triphosphate hydrolases"/>
    <property type="match status" value="1"/>
</dbReference>
<comment type="function">
    <text evidence="6 7">3'-5' exonuclease.</text>
</comment>
<dbReference type="GO" id="GO:0003678">
    <property type="term" value="F:DNA helicase activity"/>
    <property type="evidence" value="ECO:0007669"/>
    <property type="project" value="TreeGrafter"/>
</dbReference>
<keyword evidence="2 6" id="KW-0547">Nucleotide-binding</keyword>
<proteinExistence type="inferred from homology"/>
<dbReference type="PROSITE" id="PS51194">
    <property type="entry name" value="HELICASE_CTER"/>
    <property type="match status" value="1"/>
</dbReference>
<evidence type="ECO:0000313" key="11">
    <source>
        <dbReference type="Proteomes" id="UP000271374"/>
    </source>
</evidence>
<keyword evidence="1 6" id="KW-0540">Nuclease</keyword>
<dbReference type="EMBL" id="RXNT01000010">
    <property type="protein sequence ID" value="RTR30464.1"/>
    <property type="molecule type" value="Genomic_DNA"/>
</dbReference>
<dbReference type="Gene3D" id="3.40.50.300">
    <property type="entry name" value="P-loop containing nucleotide triphosphate hydrolases"/>
    <property type="match status" value="2"/>
</dbReference>
<dbReference type="Gene3D" id="3.30.420.10">
    <property type="entry name" value="Ribonuclease H-like superfamily/Ribonuclease H"/>
    <property type="match status" value="1"/>
</dbReference>
<dbReference type="InterPro" id="IPR006310">
    <property type="entry name" value="DinG"/>
</dbReference>
<dbReference type="AlphaFoldDB" id="A0A3S0KGN8"/>
<dbReference type="FunFam" id="3.30.420.10:FF:000045">
    <property type="entry name" value="3'-5' exonuclease DinG"/>
    <property type="match status" value="1"/>
</dbReference>
<dbReference type="EC" id="3.1.-.-" evidence="6 7"/>
<evidence type="ECO:0000256" key="7">
    <source>
        <dbReference type="RuleBase" id="RU364106"/>
    </source>
</evidence>
<feature type="domain" description="Helicase C-terminal" evidence="9">
    <location>
        <begin position="745"/>
        <end position="924"/>
    </location>
</feature>
<dbReference type="SMART" id="SM00491">
    <property type="entry name" value="HELICc2"/>
    <property type="match status" value="1"/>
</dbReference>
<dbReference type="HAMAP" id="MF_02206">
    <property type="entry name" value="DinG_exonucl"/>
    <property type="match status" value="1"/>
</dbReference>
<organism evidence="10 11">
    <name type="scientific">Bacillus yapensis</name>
    <dbReference type="NCBI Taxonomy" id="2492960"/>
    <lineage>
        <taxon>Bacteria</taxon>
        <taxon>Bacillati</taxon>
        <taxon>Bacillota</taxon>
        <taxon>Bacilli</taxon>
        <taxon>Bacillales</taxon>
        <taxon>Bacillaceae</taxon>
        <taxon>Bacillus</taxon>
    </lineage>
</organism>
<dbReference type="Pfam" id="PF13307">
    <property type="entry name" value="Helicase_C_2"/>
    <property type="match status" value="1"/>
</dbReference>
<comment type="caution">
    <text evidence="10">The sequence shown here is derived from an EMBL/GenBank/DDBJ whole genome shotgun (WGS) entry which is preliminary data.</text>
</comment>
<dbReference type="GO" id="GO:0003677">
    <property type="term" value="F:DNA binding"/>
    <property type="evidence" value="ECO:0007669"/>
    <property type="project" value="InterPro"/>
</dbReference>
<sequence length="934" mass="107199">MSNRFVVVDLETTGNAPKKGDKLIQFAAVVVENGEIVEQFSSLVNPGREIPLFIEELTGLSDEMVRDAPAFEEIAPKVLTLLEDAYFVAHNVLFDLSFLQEELVNAGYEGFLGPVLDTVEMSRFLFPTYDSYKLNELAIREGLNHERPHQADSDAYVTAELLIILLKRLWNLPQVTLEQLHKLSGGLKSDVALLLDDMLLEKERTIEELPYGLERHRGIVLKGFENKKEQTSPSSIPYPQQDEEKEAMLQKAFHEYEKRSGQFKMMDSVFHAFSDQKHALIEAGTGVGKSIGYLLPAAFFGNARKEPIVISTHTTQLQEQLLNKDIPYLEKMLPFEINTVLLKGRSHYISLAKFEQTLKEEDDNYDTCLTKMQVLIWLLETETGDRDELNLSSGGLIYWNKIKNDDAAYFQHKSWMNYDFYLRARKAAQTADFIITNHSFLLTDLVSDQSILPRYDYCVLDEGHHFEKAAGKYFGSSLDYLDIRILLSQFGLYEQKQYHYQLEQLLKEKASELKLESKHSFEVNRLFGELTYEMDEFFRTVALFATKKVKHSSAMSRITYRLKEEEKSKEWSALKACGERFYFIIKDLMDYLKECLDAFAKNAIVLSNEQKLLLQEVSAFQSDLEGLRENLKKLILKPSEENVAWIDVDVRAPQNSTTIYAQPVTIAEQLKQEFFYKKKSVVITSATLSVKNSFDYMLRELGLNEENCHLEQIESPFHYKEQVQLVIPNDLPEINSVSVDEYVAAISEHIISIAEVTKGRMLILFTSYDMLRRTYHLMKESGLLEDYVLMGQGITGGSRTRLTRNFQRFDKAILLGTSSFWEGIDIPGEDLSCLIIVRLPFSPPNEPLTEAKCNLIQQSGGNPFSEYSLPEAIIRFKQGFGRLIRSTQDRGFVVVFDKRLYTTSYGKAFLQSIPEVPVKKLAINETLDLIEKWM</sequence>
<evidence type="ECO:0000313" key="10">
    <source>
        <dbReference type="EMBL" id="RTR30464.1"/>
    </source>
</evidence>
<dbReference type="CDD" id="cd06127">
    <property type="entry name" value="DEDDh"/>
    <property type="match status" value="1"/>
</dbReference>
<keyword evidence="4 6" id="KW-0269">Exonuclease</keyword>
<gene>
    <name evidence="6 7 10" type="primary">dinG</name>
    <name evidence="10" type="ORF">EKG37_13250</name>
</gene>
<comment type="similarity">
    <text evidence="6 7">Belongs to the helicase family. DinG subfamily. Type 2 sub-subfamily.</text>
</comment>
<dbReference type="GO" id="GO:0005524">
    <property type="term" value="F:ATP binding"/>
    <property type="evidence" value="ECO:0007669"/>
    <property type="project" value="UniProtKB-UniRule"/>
</dbReference>
<evidence type="ECO:0000259" key="9">
    <source>
        <dbReference type="PROSITE" id="PS51194"/>
    </source>
</evidence>
<keyword evidence="3 6" id="KW-0378">Hydrolase</keyword>
<accession>A0A3S0KGN8</accession>
<dbReference type="PROSITE" id="PS51193">
    <property type="entry name" value="HELICASE_ATP_BIND_2"/>
    <property type="match status" value="1"/>
</dbReference>
<dbReference type="SUPFAM" id="SSF53098">
    <property type="entry name" value="Ribonuclease H-like"/>
    <property type="match status" value="1"/>
</dbReference>
<keyword evidence="10" id="KW-0347">Helicase</keyword>
<evidence type="ECO:0000256" key="2">
    <source>
        <dbReference type="ARBA" id="ARBA00022741"/>
    </source>
</evidence>
<protein>
    <recommendedName>
        <fullName evidence="6 7">3'-5' exonuclease DinG</fullName>
        <ecNumber evidence="6 7">3.1.-.-</ecNumber>
    </recommendedName>
</protein>
<dbReference type="InterPro" id="IPR006555">
    <property type="entry name" value="ATP-dep_Helicase_C"/>
</dbReference>
<dbReference type="GO" id="GO:0016818">
    <property type="term" value="F:hydrolase activity, acting on acid anhydrides, in phosphorus-containing anhydrides"/>
    <property type="evidence" value="ECO:0007669"/>
    <property type="project" value="InterPro"/>
</dbReference>
<dbReference type="InterPro" id="IPR027417">
    <property type="entry name" value="P-loop_NTPase"/>
</dbReference>
<dbReference type="NCBIfam" id="TIGR01407">
    <property type="entry name" value="dinG_rel"/>
    <property type="match status" value="1"/>
</dbReference>
<dbReference type="PANTHER" id="PTHR11472:SF34">
    <property type="entry name" value="REGULATOR OF TELOMERE ELONGATION HELICASE 1"/>
    <property type="match status" value="1"/>
</dbReference>
<dbReference type="NCBIfam" id="NF005981">
    <property type="entry name" value="PRK08074.1"/>
    <property type="match status" value="1"/>
</dbReference>
<dbReference type="InterPro" id="IPR045028">
    <property type="entry name" value="DinG/Rad3-like"/>
</dbReference>
<keyword evidence="11" id="KW-1185">Reference proteome</keyword>
<dbReference type="InterPro" id="IPR001650">
    <property type="entry name" value="Helicase_C-like"/>
</dbReference>
<evidence type="ECO:0000256" key="6">
    <source>
        <dbReference type="HAMAP-Rule" id="MF_02206"/>
    </source>
</evidence>
<evidence type="ECO:0000256" key="4">
    <source>
        <dbReference type="ARBA" id="ARBA00022839"/>
    </source>
</evidence>
<dbReference type="InterPro" id="IPR014013">
    <property type="entry name" value="Helic_SF1/SF2_ATP-bd_DinG/Rad3"/>
</dbReference>
<dbReference type="InterPro" id="IPR006054">
    <property type="entry name" value="DnaQ"/>
</dbReference>
<name>A0A3S0KGN8_9BACI</name>
<dbReference type="PANTHER" id="PTHR11472">
    <property type="entry name" value="DNA REPAIR DEAD HELICASE RAD3/XP-D SUBFAMILY MEMBER"/>
    <property type="match status" value="1"/>
</dbReference>
<dbReference type="FunFam" id="3.40.50.300:FF:000437">
    <property type="entry name" value="ATP-dependent DNA helicase DinG"/>
    <property type="match status" value="1"/>
</dbReference>
<feature type="domain" description="Helicase ATP-binding" evidence="8">
    <location>
        <begin position="248"/>
        <end position="517"/>
    </location>
</feature>
<dbReference type="InterPro" id="IPR036397">
    <property type="entry name" value="RNaseH_sf"/>
</dbReference>
<dbReference type="InterPro" id="IPR013520">
    <property type="entry name" value="Ribonucl_H"/>
</dbReference>
<comment type="caution">
    <text evidence="6">Lacks conserved residue(s) required for the propagation of feature annotation.</text>
</comment>
<dbReference type="GO" id="GO:0003887">
    <property type="term" value="F:DNA-directed DNA polymerase activity"/>
    <property type="evidence" value="ECO:0007669"/>
    <property type="project" value="InterPro"/>
</dbReference>
<dbReference type="OrthoDB" id="9803913at2"/>
<evidence type="ECO:0000259" key="8">
    <source>
        <dbReference type="PROSITE" id="PS51193"/>
    </source>
</evidence>
<dbReference type="Pfam" id="PF00929">
    <property type="entry name" value="RNase_T"/>
    <property type="match status" value="1"/>
</dbReference>
<evidence type="ECO:0000256" key="3">
    <source>
        <dbReference type="ARBA" id="ARBA00022801"/>
    </source>
</evidence>
<dbReference type="RefSeq" id="WP_126409137.1">
    <property type="nucleotide sequence ID" value="NZ_RXNT01000010.1"/>
</dbReference>
<dbReference type="InterPro" id="IPR012337">
    <property type="entry name" value="RNaseH-like_sf"/>
</dbReference>
<dbReference type="GO" id="GO:0006260">
    <property type="term" value="P:DNA replication"/>
    <property type="evidence" value="ECO:0007669"/>
    <property type="project" value="InterPro"/>
</dbReference>
<reference evidence="10 11" key="1">
    <citation type="submission" date="2018-12" db="EMBL/GenBank/DDBJ databases">
        <title>Bacillus yapensis draft genome sequence.</title>
        <authorList>
            <person name="Yu L."/>
            <person name="Xu X."/>
            <person name="Tang X."/>
        </authorList>
    </citation>
    <scope>NUCLEOTIDE SEQUENCE [LARGE SCALE GENOMIC DNA]</scope>
    <source>
        <strain evidence="10 11">XXST-01</strain>
    </source>
</reference>
<dbReference type="Proteomes" id="UP000271374">
    <property type="component" value="Unassembled WGS sequence"/>
</dbReference>
<evidence type="ECO:0000256" key="1">
    <source>
        <dbReference type="ARBA" id="ARBA00022722"/>
    </source>
</evidence>
<feature type="binding site" evidence="6">
    <location>
        <begin position="283"/>
        <end position="290"/>
    </location>
    <ligand>
        <name>ATP</name>
        <dbReference type="ChEBI" id="CHEBI:30616"/>
    </ligand>
</feature>
<evidence type="ECO:0000256" key="5">
    <source>
        <dbReference type="ARBA" id="ARBA00022840"/>
    </source>
</evidence>